<evidence type="ECO:0000256" key="3">
    <source>
        <dbReference type="ARBA" id="ARBA00009014"/>
    </source>
</evidence>
<evidence type="ECO:0000256" key="4">
    <source>
        <dbReference type="ARBA" id="ARBA00022642"/>
    </source>
</evidence>
<dbReference type="InterPro" id="IPR004821">
    <property type="entry name" value="Cyt_trans-like"/>
</dbReference>
<comment type="similarity">
    <text evidence="3 11">Belongs to the NadD family.</text>
</comment>
<evidence type="ECO:0000256" key="2">
    <source>
        <dbReference type="ARBA" id="ARBA00005019"/>
    </source>
</evidence>
<dbReference type="Pfam" id="PF01467">
    <property type="entry name" value="CTP_transf_like"/>
    <property type="match status" value="1"/>
</dbReference>
<evidence type="ECO:0000256" key="1">
    <source>
        <dbReference type="ARBA" id="ARBA00002324"/>
    </source>
</evidence>
<evidence type="ECO:0000259" key="12">
    <source>
        <dbReference type="Pfam" id="PF01467"/>
    </source>
</evidence>
<accession>A0ABW0SIJ6</accession>
<keyword evidence="5 11" id="KW-0808">Transferase</keyword>
<dbReference type="InterPro" id="IPR005248">
    <property type="entry name" value="NadD/NMNAT"/>
</dbReference>
<evidence type="ECO:0000256" key="8">
    <source>
        <dbReference type="ARBA" id="ARBA00022840"/>
    </source>
</evidence>
<dbReference type="EC" id="2.7.7.18" evidence="11"/>
<dbReference type="Gene3D" id="3.40.50.620">
    <property type="entry name" value="HUPs"/>
    <property type="match status" value="1"/>
</dbReference>
<dbReference type="CDD" id="cd02165">
    <property type="entry name" value="NMNAT"/>
    <property type="match status" value="1"/>
</dbReference>
<dbReference type="EMBL" id="JBHSNM010000001">
    <property type="protein sequence ID" value="MFC5568466.1"/>
    <property type="molecule type" value="Genomic_DNA"/>
</dbReference>
<dbReference type="NCBIfam" id="TIGR00482">
    <property type="entry name" value="nicotinate (nicotinamide) nucleotide adenylyltransferase"/>
    <property type="match status" value="1"/>
</dbReference>
<evidence type="ECO:0000256" key="6">
    <source>
        <dbReference type="ARBA" id="ARBA00022695"/>
    </source>
</evidence>
<dbReference type="PANTHER" id="PTHR39321">
    <property type="entry name" value="NICOTINATE-NUCLEOTIDE ADENYLYLTRANSFERASE-RELATED"/>
    <property type="match status" value="1"/>
</dbReference>
<dbReference type="Proteomes" id="UP001596036">
    <property type="component" value="Unassembled WGS sequence"/>
</dbReference>
<evidence type="ECO:0000256" key="5">
    <source>
        <dbReference type="ARBA" id="ARBA00022679"/>
    </source>
</evidence>
<evidence type="ECO:0000256" key="10">
    <source>
        <dbReference type="ARBA" id="ARBA00048721"/>
    </source>
</evidence>
<name>A0ABW0SIJ6_9GAMM</name>
<organism evidence="13 14">
    <name type="scientific">Lysobacter yangpyeongensis</name>
    <dbReference type="NCBI Taxonomy" id="346182"/>
    <lineage>
        <taxon>Bacteria</taxon>
        <taxon>Pseudomonadati</taxon>
        <taxon>Pseudomonadota</taxon>
        <taxon>Gammaproteobacteria</taxon>
        <taxon>Lysobacterales</taxon>
        <taxon>Lysobacteraceae</taxon>
        <taxon>Lysobacter</taxon>
    </lineage>
</organism>
<keyword evidence="4 11" id="KW-0662">Pyridine nucleotide biosynthesis</keyword>
<gene>
    <name evidence="11 13" type="primary">nadD</name>
    <name evidence="13" type="ORF">ACFPN1_00090</name>
</gene>
<evidence type="ECO:0000313" key="13">
    <source>
        <dbReference type="EMBL" id="MFC5568466.1"/>
    </source>
</evidence>
<dbReference type="PANTHER" id="PTHR39321:SF3">
    <property type="entry name" value="PHOSPHOPANTETHEINE ADENYLYLTRANSFERASE"/>
    <property type="match status" value="1"/>
</dbReference>
<dbReference type="InterPro" id="IPR014729">
    <property type="entry name" value="Rossmann-like_a/b/a_fold"/>
</dbReference>
<dbReference type="SUPFAM" id="SSF52374">
    <property type="entry name" value="Nucleotidylyl transferase"/>
    <property type="match status" value="1"/>
</dbReference>
<dbReference type="RefSeq" id="WP_386751931.1">
    <property type="nucleotide sequence ID" value="NZ_JBHSNM010000001.1"/>
</dbReference>
<evidence type="ECO:0000256" key="7">
    <source>
        <dbReference type="ARBA" id="ARBA00022741"/>
    </source>
</evidence>
<feature type="domain" description="Cytidyltransferase-like" evidence="12">
    <location>
        <begin position="7"/>
        <end position="189"/>
    </location>
</feature>
<reference evidence="14" key="1">
    <citation type="journal article" date="2019" name="Int. J. Syst. Evol. Microbiol.">
        <title>The Global Catalogue of Microorganisms (GCM) 10K type strain sequencing project: providing services to taxonomists for standard genome sequencing and annotation.</title>
        <authorList>
            <consortium name="The Broad Institute Genomics Platform"/>
            <consortium name="The Broad Institute Genome Sequencing Center for Infectious Disease"/>
            <person name="Wu L."/>
            <person name="Ma J."/>
        </authorList>
    </citation>
    <scope>NUCLEOTIDE SEQUENCE [LARGE SCALE GENOMIC DNA]</scope>
    <source>
        <strain evidence="14">KACC 11407</strain>
    </source>
</reference>
<evidence type="ECO:0000256" key="9">
    <source>
        <dbReference type="ARBA" id="ARBA00023027"/>
    </source>
</evidence>
<evidence type="ECO:0000313" key="14">
    <source>
        <dbReference type="Proteomes" id="UP001596036"/>
    </source>
</evidence>
<comment type="pathway">
    <text evidence="2 11">Cofactor biosynthesis; NAD(+) biosynthesis; deamido-NAD(+) from nicotinate D-ribonucleotide: step 1/1.</text>
</comment>
<dbReference type="HAMAP" id="MF_00244">
    <property type="entry name" value="NaMN_adenylyltr"/>
    <property type="match status" value="1"/>
</dbReference>
<comment type="catalytic activity">
    <reaction evidence="10 11">
        <text>nicotinate beta-D-ribonucleotide + ATP + H(+) = deamido-NAD(+) + diphosphate</text>
        <dbReference type="Rhea" id="RHEA:22860"/>
        <dbReference type="ChEBI" id="CHEBI:15378"/>
        <dbReference type="ChEBI" id="CHEBI:30616"/>
        <dbReference type="ChEBI" id="CHEBI:33019"/>
        <dbReference type="ChEBI" id="CHEBI:57502"/>
        <dbReference type="ChEBI" id="CHEBI:58437"/>
        <dbReference type="EC" id="2.7.7.18"/>
    </reaction>
</comment>
<dbReference type="NCBIfam" id="NF000839">
    <property type="entry name" value="PRK00071.1-1"/>
    <property type="match status" value="1"/>
</dbReference>
<proteinExistence type="inferred from homology"/>
<protein>
    <recommendedName>
        <fullName evidence="11">Probable nicotinate-nucleotide adenylyltransferase</fullName>
        <ecNumber evidence="11">2.7.7.18</ecNumber>
    </recommendedName>
    <alternativeName>
        <fullName evidence="11">Deamido-NAD(+) diphosphorylase</fullName>
    </alternativeName>
    <alternativeName>
        <fullName evidence="11">Deamido-NAD(+) pyrophosphorylase</fullName>
    </alternativeName>
    <alternativeName>
        <fullName evidence="11">Nicotinate mononucleotide adenylyltransferase</fullName>
        <shortName evidence="11">NaMN adenylyltransferase</shortName>
    </alternativeName>
</protein>
<sequence>MPALICYGGTFDPVHNGHLAVARAARDALRATVFLLPAADPPHKGPTHADALQRARMLDLAIAGEPGLKVDRRELERDGPSYTFDTLLELRAQVGPARPVAWLVGGDSLNQLHTWHRWRELFEHAHVVAVQRPGSHIDPETLRCVAPEVAAEAAARWTTLEALQNAPAGGLAVLPLQELRPESSTELRRLIAARDPAWRTWVPPSVAGYIDRHDLYSTVAPDSGFL</sequence>
<keyword evidence="14" id="KW-1185">Reference proteome</keyword>
<keyword evidence="6 11" id="KW-0548">Nucleotidyltransferase</keyword>
<keyword evidence="9 11" id="KW-0520">NAD</keyword>
<dbReference type="GO" id="GO:0004515">
    <property type="term" value="F:nicotinate-nucleotide adenylyltransferase activity"/>
    <property type="evidence" value="ECO:0007669"/>
    <property type="project" value="UniProtKB-EC"/>
</dbReference>
<dbReference type="NCBIfam" id="TIGR00125">
    <property type="entry name" value="cyt_tran_rel"/>
    <property type="match status" value="1"/>
</dbReference>
<comment type="function">
    <text evidence="1 11">Catalyzes the reversible adenylation of nicotinate mononucleotide (NaMN) to nicotinic acid adenine dinucleotide (NaAD).</text>
</comment>
<evidence type="ECO:0000256" key="11">
    <source>
        <dbReference type="HAMAP-Rule" id="MF_00244"/>
    </source>
</evidence>
<keyword evidence="7 11" id="KW-0547">Nucleotide-binding</keyword>
<comment type="caution">
    <text evidence="13">The sequence shown here is derived from an EMBL/GenBank/DDBJ whole genome shotgun (WGS) entry which is preliminary data.</text>
</comment>
<keyword evidence="8 11" id="KW-0067">ATP-binding</keyword>